<dbReference type="InterPro" id="IPR012674">
    <property type="entry name" value="Calycin"/>
</dbReference>
<keyword evidence="2" id="KW-1185">Reference proteome</keyword>
<sequence length="185" mass="20714">MAAPAEKNINHLSGKWTLERKLSTGMDEVMSLQGLSWFKIKALSMISVTEACNQYEDMDNITHINISPTVTGGFKGQDSSHVVDGVQRSREVPEFGEVFETCRWSDLDGVDDDFLREGWVHADGEKSGAKNLELEATMDKGTCMLKGVWGFMEFDGKRYHARKTTCTKNGKTAKCCAVYSWKEDV</sequence>
<dbReference type="EMBL" id="WWBZ02000007">
    <property type="protein sequence ID" value="KAF4312163.1"/>
    <property type="molecule type" value="Genomic_DNA"/>
</dbReference>
<proteinExistence type="predicted"/>
<dbReference type="InterPro" id="IPR053037">
    <property type="entry name" value="Pericyclase_pydY-like"/>
</dbReference>
<gene>
    <name evidence="1" type="ORF">GTA08_BOTSDO12054</name>
</gene>
<dbReference type="Gene3D" id="2.40.128.20">
    <property type="match status" value="1"/>
</dbReference>
<organism evidence="1 2">
    <name type="scientific">Botryosphaeria dothidea</name>
    <dbReference type="NCBI Taxonomy" id="55169"/>
    <lineage>
        <taxon>Eukaryota</taxon>
        <taxon>Fungi</taxon>
        <taxon>Dikarya</taxon>
        <taxon>Ascomycota</taxon>
        <taxon>Pezizomycotina</taxon>
        <taxon>Dothideomycetes</taxon>
        <taxon>Dothideomycetes incertae sedis</taxon>
        <taxon>Botryosphaeriales</taxon>
        <taxon>Botryosphaeriaceae</taxon>
        <taxon>Botryosphaeria</taxon>
    </lineage>
</organism>
<name>A0A8H4N9E5_9PEZI</name>
<evidence type="ECO:0000313" key="2">
    <source>
        <dbReference type="Proteomes" id="UP000572817"/>
    </source>
</evidence>
<accession>A0A8H4N9E5</accession>
<comment type="caution">
    <text evidence="1">The sequence shown here is derived from an EMBL/GenBank/DDBJ whole genome shotgun (WGS) entry which is preliminary data.</text>
</comment>
<dbReference type="PANTHER" id="PTHR38115">
    <property type="entry name" value="LIPOCALIN-LIKE DOMAIN-CONTAINING PROTEIN"/>
    <property type="match status" value="1"/>
</dbReference>
<protein>
    <submittedName>
        <fullName evidence="1">Lccl domain-containing protein</fullName>
    </submittedName>
</protein>
<dbReference type="OrthoDB" id="425354at2759"/>
<reference evidence="1" key="1">
    <citation type="submission" date="2020-04" db="EMBL/GenBank/DDBJ databases">
        <title>Genome Assembly and Annotation of Botryosphaeria dothidea sdau 11-99, a Latent Pathogen of Apple Fruit Ring Rot in China.</title>
        <authorList>
            <person name="Yu C."/>
            <person name="Diao Y."/>
            <person name="Lu Q."/>
            <person name="Zhao J."/>
            <person name="Cui S."/>
            <person name="Peng C."/>
            <person name="He B."/>
            <person name="Liu H."/>
        </authorList>
    </citation>
    <scope>NUCLEOTIDE SEQUENCE [LARGE SCALE GENOMIC DNA]</scope>
    <source>
        <strain evidence="1">Sdau11-99</strain>
    </source>
</reference>
<dbReference type="AlphaFoldDB" id="A0A8H4N9E5"/>
<dbReference type="Proteomes" id="UP000572817">
    <property type="component" value="Unassembled WGS sequence"/>
</dbReference>
<evidence type="ECO:0000313" key="1">
    <source>
        <dbReference type="EMBL" id="KAF4312163.1"/>
    </source>
</evidence>
<dbReference type="PANTHER" id="PTHR38115:SF1">
    <property type="entry name" value="LIPOCALIN-LIKE DOMAIN-CONTAINING PROTEIN"/>
    <property type="match status" value="1"/>
</dbReference>